<keyword evidence="1" id="KW-0175">Coiled coil</keyword>
<accession>A0ABR4BAX7</accession>
<evidence type="ECO:0000313" key="2">
    <source>
        <dbReference type="EMBL" id="KAL2055018.1"/>
    </source>
</evidence>
<dbReference type="EMBL" id="JBHFEH010000013">
    <property type="protein sequence ID" value="KAL2055018.1"/>
    <property type="molecule type" value="Genomic_DNA"/>
</dbReference>
<feature type="coiled-coil region" evidence="1">
    <location>
        <begin position="71"/>
        <end position="109"/>
    </location>
</feature>
<proteinExistence type="predicted"/>
<comment type="caution">
    <text evidence="2">The sequence shown here is derived from an EMBL/GenBank/DDBJ whole genome shotgun (WGS) entry which is preliminary data.</text>
</comment>
<keyword evidence="3" id="KW-1185">Reference proteome</keyword>
<sequence>MTSSFEEEKACEKSQAEIVKGKELSAEVEENENALLKTLKELRRENGQWTKDLAKTGFTVNKIIEERVSAIDAAKKEIEVLRVEKAAIIQDTRDDLERCKEELADSKEEVKPISGLHESADDALDAITFSILKTT</sequence>
<dbReference type="Proteomes" id="UP001590951">
    <property type="component" value="Unassembled WGS sequence"/>
</dbReference>
<evidence type="ECO:0000256" key="1">
    <source>
        <dbReference type="SAM" id="Coils"/>
    </source>
</evidence>
<organism evidence="2 3">
    <name type="scientific">Lepraria finkii</name>
    <dbReference type="NCBI Taxonomy" id="1340010"/>
    <lineage>
        <taxon>Eukaryota</taxon>
        <taxon>Fungi</taxon>
        <taxon>Dikarya</taxon>
        <taxon>Ascomycota</taxon>
        <taxon>Pezizomycotina</taxon>
        <taxon>Lecanoromycetes</taxon>
        <taxon>OSLEUM clade</taxon>
        <taxon>Lecanoromycetidae</taxon>
        <taxon>Lecanorales</taxon>
        <taxon>Lecanorineae</taxon>
        <taxon>Stereocaulaceae</taxon>
        <taxon>Lepraria</taxon>
    </lineage>
</organism>
<name>A0ABR4BAX7_9LECA</name>
<reference evidence="2 3" key="1">
    <citation type="submission" date="2024-09" db="EMBL/GenBank/DDBJ databases">
        <title>Rethinking Asexuality: The Enigmatic Case of Functional Sexual Genes in Lepraria (Stereocaulaceae).</title>
        <authorList>
            <person name="Doellman M."/>
            <person name="Sun Y."/>
            <person name="Barcenas-Pena A."/>
            <person name="Lumbsch H.T."/>
            <person name="Grewe F."/>
        </authorList>
    </citation>
    <scope>NUCLEOTIDE SEQUENCE [LARGE SCALE GENOMIC DNA]</scope>
    <source>
        <strain evidence="2 3">Grewe 0041</strain>
    </source>
</reference>
<evidence type="ECO:0000313" key="3">
    <source>
        <dbReference type="Proteomes" id="UP001590951"/>
    </source>
</evidence>
<protein>
    <submittedName>
        <fullName evidence="2">Uncharacterized protein</fullName>
    </submittedName>
</protein>
<gene>
    <name evidence="2" type="ORF">ABVK25_004840</name>
</gene>